<name>A0A382B1W2_9ZZZZ</name>
<gene>
    <name evidence="1" type="ORF">METZ01_LOCUS160553</name>
</gene>
<organism evidence="1">
    <name type="scientific">marine metagenome</name>
    <dbReference type="NCBI Taxonomy" id="408172"/>
    <lineage>
        <taxon>unclassified sequences</taxon>
        <taxon>metagenomes</taxon>
        <taxon>ecological metagenomes</taxon>
    </lineage>
</organism>
<sequence length="182" mass="20314">IMRKIYLINYLIMLMITGCNTLLEDYQDETFSMNEYDIVACNVFGADSVSVGRTINDLMDTSFTSRADSIAYIMQDSLKVVTTSENYPWQIIMESDTCFMVLSLPSASLNTNIYLDDPLNIYLYSDTGQALEPESQSPLLTAIAGCSDIRAFYTFSLSSGNYLIKVTGDNLNNTLFVLLGND</sequence>
<feature type="non-terminal residue" evidence="1">
    <location>
        <position position="1"/>
    </location>
</feature>
<reference evidence="1" key="1">
    <citation type="submission" date="2018-05" db="EMBL/GenBank/DDBJ databases">
        <authorList>
            <person name="Lanie J.A."/>
            <person name="Ng W.-L."/>
            <person name="Kazmierczak K.M."/>
            <person name="Andrzejewski T.M."/>
            <person name="Davidsen T.M."/>
            <person name="Wayne K.J."/>
            <person name="Tettelin H."/>
            <person name="Glass J.I."/>
            <person name="Rusch D."/>
            <person name="Podicherti R."/>
            <person name="Tsui H.-C.T."/>
            <person name="Winkler M.E."/>
        </authorList>
    </citation>
    <scope>NUCLEOTIDE SEQUENCE</scope>
</reference>
<protein>
    <submittedName>
        <fullName evidence="1">Uncharacterized protein</fullName>
    </submittedName>
</protein>
<proteinExistence type="predicted"/>
<evidence type="ECO:0000313" key="1">
    <source>
        <dbReference type="EMBL" id="SVB07699.1"/>
    </source>
</evidence>
<dbReference type="EMBL" id="UINC01027809">
    <property type="protein sequence ID" value="SVB07699.1"/>
    <property type="molecule type" value="Genomic_DNA"/>
</dbReference>
<accession>A0A382B1W2</accession>
<dbReference type="AlphaFoldDB" id="A0A382B1W2"/>